<dbReference type="RefSeq" id="WP_133189452.1">
    <property type="nucleotide sequence ID" value="NZ_BNAQ01000001.1"/>
</dbReference>
<dbReference type="EMBL" id="BNAQ01000001">
    <property type="protein sequence ID" value="GHH10836.1"/>
    <property type="molecule type" value="Genomic_DNA"/>
</dbReference>
<protein>
    <submittedName>
        <fullName evidence="2">Uncharacterized protein</fullName>
    </submittedName>
</protein>
<organism evidence="2 3">
    <name type="scientific">Sphingomonas glacialis</name>
    <dbReference type="NCBI Taxonomy" id="658225"/>
    <lineage>
        <taxon>Bacteria</taxon>
        <taxon>Pseudomonadati</taxon>
        <taxon>Pseudomonadota</taxon>
        <taxon>Alphaproteobacteria</taxon>
        <taxon>Sphingomonadales</taxon>
        <taxon>Sphingomonadaceae</taxon>
        <taxon>Sphingomonas</taxon>
    </lineage>
</organism>
<feature type="signal peptide" evidence="1">
    <location>
        <begin position="1"/>
        <end position="20"/>
    </location>
</feature>
<comment type="caution">
    <text evidence="2">The sequence shown here is derived from an EMBL/GenBank/DDBJ whole genome shotgun (WGS) entry which is preliminary data.</text>
</comment>
<feature type="chain" id="PRO_5046141196" evidence="1">
    <location>
        <begin position="21"/>
        <end position="60"/>
    </location>
</feature>
<evidence type="ECO:0000256" key="1">
    <source>
        <dbReference type="SAM" id="SignalP"/>
    </source>
</evidence>
<sequence>MLKILLVAATLSLASTPVMAAPCKDAKGRFMKCPPAKPVATKCRLNGKFAKCGTPGAKPA</sequence>
<gene>
    <name evidence="2" type="ORF">GCM10008023_09150</name>
</gene>
<dbReference type="Proteomes" id="UP000652430">
    <property type="component" value="Unassembled WGS sequence"/>
</dbReference>
<evidence type="ECO:0000313" key="3">
    <source>
        <dbReference type="Proteomes" id="UP000652430"/>
    </source>
</evidence>
<reference evidence="3" key="1">
    <citation type="journal article" date="2019" name="Int. J. Syst. Evol. Microbiol.">
        <title>The Global Catalogue of Microorganisms (GCM) 10K type strain sequencing project: providing services to taxonomists for standard genome sequencing and annotation.</title>
        <authorList>
            <consortium name="The Broad Institute Genomics Platform"/>
            <consortium name="The Broad Institute Genome Sequencing Center for Infectious Disease"/>
            <person name="Wu L."/>
            <person name="Ma J."/>
        </authorList>
    </citation>
    <scope>NUCLEOTIDE SEQUENCE [LARGE SCALE GENOMIC DNA]</scope>
    <source>
        <strain evidence="3">CGMCC 1.8957</strain>
    </source>
</reference>
<accession>A0ABQ3LB42</accession>
<keyword evidence="1" id="KW-0732">Signal</keyword>
<keyword evidence="3" id="KW-1185">Reference proteome</keyword>
<proteinExistence type="predicted"/>
<name>A0ABQ3LB42_9SPHN</name>
<evidence type="ECO:0000313" key="2">
    <source>
        <dbReference type="EMBL" id="GHH10836.1"/>
    </source>
</evidence>